<dbReference type="PANTHER" id="PTHR11662:SF442">
    <property type="entry name" value="MAJOR FACILITATOR SUPERFAMILY (MFS) PROFILE DOMAIN-CONTAINING PROTEIN"/>
    <property type="match status" value="1"/>
</dbReference>
<name>A0A1I7WNH3_HETBA</name>
<dbReference type="Gene3D" id="1.20.1250.20">
    <property type="entry name" value="MFS general substrate transporter like domains"/>
    <property type="match status" value="2"/>
</dbReference>
<organism evidence="7 8">
    <name type="scientific">Heterorhabditis bacteriophora</name>
    <name type="common">Entomopathogenic nematode worm</name>
    <dbReference type="NCBI Taxonomy" id="37862"/>
    <lineage>
        <taxon>Eukaryota</taxon>
        <taxon>Metazoa</taxon>
        <taxon>Ecdysozoa</taxon>
        <taxon>Nematoda</taxon>
        <taxon>Chromadorea</taxon>
        <taxon>Rhabditida</taxon>
        <taxon>Rhabditina</taxon>
        <taxon>Rhabditomorpha</taxon>
        <taxon>Strongyloidea</taxon>
        <taxon>Heterorhabditidae</taxon>
        <taxon>Heterorhabditis</taxon>
    </lineage>
</organism>
<dbReference type="Proteomes" id="UP000095283">
    <property type="component" value="Unplaced"/>
</dbReference>
<dbReference type="AlphaFoldDB" id="A0A1I7WNH3"/>
<feature type="signal peptide" evidence="6">
    <location>
        <begin position="1"/>
        <end position="20"/>
    </location>
</feature>
<feature type="transmembrane region" description="Helical" evidence="5">
    <location>
        <begin position="104"/>
        <end position="127"/>
    </location>
</feature>
<dbReference type="GO" id="GO:0016020">
    <property type="term" value="C:membrane"/>
    <property type="evidence" value="ECO:0007669"/>
    <property type="project" value="UniProtKB-SubCell"/>
</dbReference>
<feature type="transmembrane region" description="Helical" evidence="5">
    <location>
        <begin position="237"/>
        <end position="261"/>
    </location>
</feature>
<keyword evidence="2 5" id="KW-0812">Transmembrane</keyword>
<evidence type="ECO:0000256" key="4">
    <source>
        <dbReference type="ARBA" id="ARBA00023136"/>
    </source>
</evidence>
<dbReference type="InterPro" id="IPR036259">
    <property type="entry name" value="MFS_trans_sf"/>
</dbReference>
<dbReference type="GO" id="GO:0006820">
    <property type="term" value="P:monoatomic anion transport"/>
    <property type="evidence" value="ECO:0007669"/>
    <property type="project" value="TreeGrafter"/>
</dbReference>
<dbReference type="SUPFAM" id="SSF103473">
    <property type="entry name" value="MFS general substrate transporter"/>
    <property type="match status" value="1"/>
</dbReference>
<keyword evidence="4 5" id="KW-0472">Membrane</keyword>
<feature type="transmembrane region" description="Helical" evidence="5">
    <location>
        <begin position="342"/>
        <end position="359"/>
    </location>
</feature>
<dbReference type="GO" id="GO:0022857">
    <property type="term" value="F:transmembrane transporter activity"/>
    <property type="evidence" value="ECO:0007669"/>
    <property type="project" value="InterPro"/>
</dbReference>
<dbReference type="InterPro" id="IPR011701">
    <property type="entry name" value="MFS"/>
</dbReference>
<feature type="transmembrane region" description="Helical" evidence="5">
    <location>
        <begin position="165"/>
        <end position="187"/>
    </location>
</feature>
<evidence type="ECO:0000256" key="5">
    <source>
        <dbReference type="SAM" id="Phobius"/>
    </source>
</evidence>
<evidence type="ECO:0000256" key="1">
    <source>
        <dbReference type="ARBA" id="ARBA00004141"/>
    </source>
</evidence>
<feature type="chain" id="PRO_5009310778" evidence="6">
    <location>
        <begin position="21"/>
        <end position="416"/>
    </location>
</feature>
<comment type="subcellular location">
    <subcellularLocation>
        <location evidence="1">Membrane</location>
        <topology evidence="1">Multi-pass membrane protein</topology>
    </subcellularLocation>
</comment>
<feature type="transmembrane region" description="Helical" evidence="5">
    <location>
        <begin position="133"/>
        <end position="153"/>
    </location>
</feature>
<evidence type="ECO:0000256" key="6">
    <source>
        <dbReference type="SAM" id="SignalP"/>
    </source>
</evidence>
<evidence type="ECO:0000313" key="8">
    <source>
        <dbReference type="WBParaSite" id="Hba_06698"/>
    </source>
</evidence>
<proteinExistence type="predicted"/>
<dbReference type="InterPro" id="IPR050382">
    <property type="entry name" value="MFS_Na/Anion_cotransporter"/>
</dbReference>
<evidence type="ECO:0000256" key="3">
    <source>
        <dbReference type="ARBA" id="ARBA00022989"/>
    </source>
</evidence>
<feature type="transmembrane region" description="Helical" evidence="5">
    <location>
        <begin position="199"/>
        <end position="225"/>
    </location>
</feature>
<dbReference type="Pfam" id="PF07690">
    <property type="entry name" value="MFS_1"/>
    <property type="match status" value="1"/>
</dbReference>
<protein>
    <submittedName>
        <fullName evidence="8">MFS domain-containing protein</fullName>
    </submittedName>
</protein>
<keyword evidence="7" id="KW-1185">Reference proteome</keyword>
<evidence type="ECO:0000313" key="7">
    <source>
        <dbReference type="Proteomes" id="UP000095283"/>
    </source>
</evidence>
<dbReference type="WBParaSite" id="Hba_06698">
    <property type="protein sequence ID" value="Hba_06698"/>
    <property type="gene ID" value="Hba_06698"/>
</dbReference>
<evidence type="ECO:0000256" key="2">
    <source>
        <dbReference type="ARBA" id="ARBA00022692"/>
    </source>
</evidence>
<dbReference type="PANTHER" id="PTHR11662">
    <property type="entry name" value="SOLUTE CARRIER FAMILY 17"/>
    <property type="match status" value="1"/>
</dbReference>
<feature type="transmembrane region" description="Helical" evidence="5">
    <location>
        <begin position="281"/>
        <end position="301"/>
    </location>
</feature>
<keyword evidence="3 5" id="KW-1133">Transmembrane helix</keyword>
<sequence>MVLLIGCSTMVFGLIRGSMSMAIVCMVDQTAGLLSDEINLNGSNLLSDDVQNNVQMYTTTYQVNWSVDEQAKIHTSYYIGALVAVFAADNLIRRFGAKHVLSFGLILNILGSFSTPVIAIHFSYIFVIALRSLIGFGSGFLIPCGSVIISRWFPVAEKSTAMAIFTTGIVYIIFEICIRELFILIFIRPTGNQIGIAGAMILTAKICQINVLGGWPLSFTLYGMIVIHFQGYPLNKILLSPCVLAICVCSFAQSFVLVGLITYLPRYNQLALQMNISSNGIWSAIPFFVQMITKLFCGAIADFIKKQRVSATIVTKVFNGIASFGTAGCIVLISMLHSDTSLLVTILMCSSMGFFSGYVSGYNTSIVSVAPQFTAFISSYSQIYAKAASTLAPFLMGLMTQKGTIEEFYILRSKML</sequence>
<accession>A0A1I7WNH3</accession>
<feature type="transmembrane region" description="Helical" evidence="5">
    <location>
        <begin position="313"/>
        <end position="336"/>
    </location>
</feature>
<keyword evidence="6" id="KW-0732">Signal</keyword>
<dbReference type="FunFam" id="1.20.1250.20:FF:000355">
    <property type="entry name" value="SLC (SoLute Carrier) homolog"/>
    <property type="match status" value="1"/>
</dbReference>
<reference evidence="8" key="1">
    <citation type="submission" date="2016-11" db="UniProtKB">
        <authorList>
            <consortium name="WormBaseParasite"/>
        </authorList>
    </citation>
    <scope>IDENTIFICATION</scope>
</reference>